<name>A0AAX3JMN0_9SPIR</name>
<organism evidence="1 2">
    <name type="scientific">Borrelia miyamotoi</name>
    <dbReference type="NCBI Taxonomy" id="47466"/>
    <lineage>
        <taxon>Bacteria</taxon>
        <taxon>Pseudomonadati</taxon>
        <taxon>Spirochaetota</taxon>
        <taxon>Spirochaetia</taxon>
        <taxon>Spirochaetales</taxon>
        <taxon>Borreliaceae</taxon>
        <taxon>Borrelia</taxon>
    </lineage>
</organism>
<dbReference type="AlphaFoldDB" id="A0AAX3JMN0"/>
<dbReference type="RefSeq" id="WP_241677609.1">
    <property type="nucleotide sequence ID" value="NZ_CP044625.1"/>
</dbReference>
<gene>
    <name evidence="1" type="ORF">O5404_01390</name>
</gene>
<accession>A0AAX3JMN0</accession>
<evidence type="ECO:0000313" key="1">
    <source>
        <dbReference type="EMBL" id="WAZ71690.1"/>
    </source>
</evidence>
<protein>
    <submittedName>
        <fullName evidence="1">Uncharacterized protein</fullName>
    </submittedName>
</protein>
<proteinExistence type="predicted"/>
<dbReference type="Proteomes" id="UP001164513">
    <property type="component" value="Chromosome"/>
</dbReference>
<reference evidence="1" key="1">
    <citation type="submission" date="2022-12" db="EMBL/GenBank/DDBJ databases">
        <title>B. miyamotoi WGS.</title>
        <authorList>
            <person name="Gabriele M."/>
            <person name="Kuleshov K.V."/>
            <person name="Hepner S."/>
            <person name="Hoornstra D."/>
            <person name="Hovius J.W."/>
            <person name="Platonov A.E."/>
            <person name="Fingerle V."/>
            <person name="Strube C."/>
        </authorList>
    </citation>
    <scope>NUCLEOTIDE SEQUENCE</scope>
    <source>
        <strain evidence="1">ZStruIII14-9</strain>
    </source>
</reference>
<dbReference type="EMBL" id="CP114720">
    <property type="protein sequence ID" value="WAZ71690.1"/>
    <property type="molecule type" value="Genomic_DNA"/>
</dbReference>
<sequence length="62" mass="7026">MKFEVDVNLKFVSFSYGQKEKSIIAFSIATDIHMLTFDESTNGFGIASRSVFRSISIEVEEK</sequence>
<evidence type="ECO:0000313" key="2">
    <source>
        <dbReference type="Proteomes" id="UP001164513"/>
    </source>
</evidence>